<feature type="compositionally biased region" description="Polar residues" evidence="2">
    <location>
        <begin position="35"/>
        <end position="55"/>
    </location>
</feature>
<comment type="caution">
    <text evidence="3">The sequence shown here is derived from an EMBL/GenBank/DDBJ whole genome shotgun (WGS) entry which is preliminary data.</text>
</comment>
<keyword evidence="4" id="KW-1185">Reference proteome</keyword>
<evidence type="ECO:0000313" key="4">
    <source>
        <dbReference type="Proteomes" id="UP000691718"/>
    </source>
</evidence>
<sequence length="175" mass="20214">MCLEYSAYNAEMRSLWCCPECLNAAPKATKHDNTPVRNVSTRGCKRTTPNSPPISSENIVMSKEIIREVVQDIIKESTSNIVSKMQESIINILNNELKPVRDKLLQIGESMNFLNSQYEDMKRENEYSKMKISELEKEKDILKSTINDLNLRVDLMEQHARQNNIELQCVPEHKN</sequence>
<dbReference type="OrthoDB" id="8196581at2759"/>
<dbReference type="Proteomes" id="UP000691718">
    <property type="component" value="Unassembled WGS sequence"/>
</dbReference>
<name>A0A8S3XE99_PARAO</name>
<evidence type="ECO:0000256" key="1">
    <source>
        <dbReference type="SAM" id="Coils"/>
    </source>
</evidence>
<evidence type="ECO:0000313" key="3">
    <source>
        <dbReference type="EMBL" id="CAG5008936.1"/>
    </source>
</evidence>
<dbReference type="EMBL" id="CAJQZP010001018">
    <property type="protein sequence ID" value="CAG5008936.1"/>
    <property type="molecule type" value="Genomic_DNA"/>
</dbReference>
<evidence type="ECO:0000256" key="2">
    <source>
        <dbReference type="SAM" id="MobiDB-lite"/>
    </source>
</evidence>
<feature type="coiled-coil region" evidence="1">
    <location>
        <begin position="118"/>
        <end position="152"/>
    </location>
</feature>
<organism evidence="3 4">
    <name type="scientific">Parnassius apollo</name>
    <name type="common">Apollo butterfly</name>
    <name type="synonym">Papilio apollo</name>
    <dbReference type="NCBI Taxonomy" id="110799"/>
    <lineage>
        <taxon>Eukaryota</taxon>
        <taxon>Metazoa</taxon>
        <taxon>Ecdysozoa</taxon>
        <taxon>Arthropoda</taxon>
        <taxon>Hexapoda</taxon>
        <taxon>Insecta</taxon>
        <taxon>Pterygota</taxon>
        <taxon>Neoptera</taxon>
        <taxon>Endopterygota</taxon>
        <taxon>Lepidoptera</taxon>
        <taxon>Glossata</taxon>
        <taxon>Ditrysia</taxon>
        <taxon>Papilionoidea</taxon>
        <taxon>Papilionidae</taxon>
        <taxon>Parnassiinae</taxon>
        <taxon>Parnassini</taxon>
        <taxon>Parnassius</taxon>
        <taxon>Parnassius</taxon>
    </lineage>
</organism>
<gene>
    <name evidence="3" type="ORF">PAPOLLO_LOCUS15149</name>
</gene>
<reference evidence="3" key="1">
    <citation type="submission" date="2021-04" db="EMBL/GenBank/DDBJ databases">
        <authorList>
            <person name="Tunstrom K."/>
        </authorList>
    </citation>
    <scope>NUCLEOTIDE SEQUENCE</scope>
</reference>
<protein>
    <submittedName>
        <fullName evidence="3">(apollo) hypothetical protein</fullName>
    </submittedName>
</protein>
<keyword evidence="1" id="KW-0175">Coiled coil</keyword>
<feature type="region of interest" description="Disordered" evidence="2">
    <location>
        <begin position="32"/>
        <end position="55"/>
    </location>
</feature>
<dbReference type="AlphaFoldDB" id="A0A8S3XE99"/>
<proteinExistence type="predicted"/>
<accession>A0A8S3XE99</accession>